<organism evidence="1 2">
    <name type="scientific">Araneus ventricosus</name>
    <name type="common">Orbweaver spider</name>
    <name type="synonym">Epeira ventricosa</name>
    <dbReference type="NCBI Taxonomy" id="182803"/>
    <lineage>
        <taxon>Eukaryota</taxon>
        <taxon>Metazoa</taxon>
        <taxon>Ecdysozoa</taxon>
        <taxon>Arthropoda</taxon>
        <taxon>Chelicerata</taxon>
        <taxon>Arachnida</taxon>
        <taxon>Araneae</taxon>
        <taxon>Araneomorphae</taxon>
        <taxon>Entelegynae</taxon>
        <taxon>Araneoidea</taxon>
        <taxon>Araneidae</taxon>
        <taxon>Araneus</taxon>
    </lineage>
</organism>
<dbReference type="AlphaFoldDB" id="A0A4Y2GGW5"/>
<comment type="caution">
    <text evidence="1">The sequence shown here is derived from an EMBL/GenBank/DDBJ whole genome shotgun (WGS) entry which is preliminary data.</text>
</comment>
<dbReference type="EMBL" id="BGPR01001376">
    <property type="protein sequence ID" value="GBM52407.1"/>
    <property type="molecule type" value="Genomic_DNA"/>
</dbReference>
<accession>A0A4Y2GGW5</accession>
<name>A0A4Y2GGW5_ARAVE</name>
<keyword evidence="2" id="KW-1185">Reference proteome</keyword>
<protein>
    <submittedName>
        <fullName evidence="1">Uncharacterized protein</fullName>
    </submittedName>
</protein>
<evidence type="ECO:0000313" key="1">
    <source>
        <dbReference type="EMBL" id="GBM52407.1"/>
    </source>
</evidence>
<dbReference type="Proteomes" id="UP000499080">
    <property type="component" value="Unassembled WGS sequence"/>
</dbReference>
<proteinExistence type="predicted"/>
<sequence length="81" mass="9953">MESPGRGRSDSDHKHQFFRKHSFMDLINTRLQEVTIPIRWRRCRRKTRLVPGLLFWDGRGRFLCVYLRDSHLRQSDWVELR</sequence>
<reference evidence="1 2" key="1">
    <citation type="journal article" date="2019" name="Sci. Rep.">
        <title>Orb-weaving spider Araneus ventricosus genome elucidates the spidroin gene catalogue.</title>
        <authorList>
            <person name="Kono N."/>
            <person name="Nakamura H."/>
            <person name="Ohtoshi R."/>
            <person name="Moran D.A.P."/>
            <person name="Shinohara A."/>
            <person name="Yoshida Y."/>
            <person name="Fujiwara M."/>
            <person name="Mori M."/>
            <person name="Tomita M."/>
            <person name="Arakawa K."/>
        </authorList>
    </citation>
    <scope>NUCLEOTIDE SEQUENCE [LARGE SCALE GENOMIC DNA]</scope>
</reference>
<gene>
    <name evidence="1" type="ORF">AVEN_258171_1</name>
</gene>
<evidence type="ECO:0000313" key="2">
    <source>
        <dbReference type="Proteomes" id="UP000499080"/>
    </source>
</evidence>